<dbReference type="Pfam" id="PF00733">
    <property type="entry name" value="Asn_synthase"/>
    <property type="match status" value="1"/>
</dbReference>
<dbReference type="AlphaFoldDB" id="A0A3N4VX35"/>
<dbReference type="SUPFAM" id="SSF52402">
    <property type="entry name" value="Adenine nucleotide alpha hydrolases-like"/>
    <property type="match status" value="1"/>
</dbReference>
<protein>
    <submittedName>
        <fullName evidence="3">Asparagine synthase</fullName>
    </submittedName>
</protein>
<dbReference type="GO" id="GO:0006529">
    <property type="term" value="P:asparagine biosynthetic process"/>
    <property type="evidence" value="ECO:0007669"/>
    <property type="project" value="InterPro"/>
</dbReference>
<dbReference type="OrthoDB" id="5941239at2"/>
<dbReference type="EMBL" id="RKQN01000001">
    <property type="protein sequence ID" value="RPE81667.1"/>
    <property type="molecule type" value="Genomic_DNA"/>
</dbReference>
<sequence length="499" mass="55320">MNRIQLVASPFYGEPDFSRLADAGACGRLDAVSLADLLRNGFVYPPFSIYENVRLVSCGFDPAQDMFGDPVYRPLFAQSMPRPAPSGSGRAPQAPARDWAGEYHRLLRDAVAAASERMASPWLLQSGGKDSTSLAIAASEARPDTVCVTYLGGLEEDEVASARQVAQGLGLRHEALVCDPGRAYDRYLALLPRMPLLTADFALLSYADLATEIVRQGGDGVLDGLGSDVYLGVPPTWHKRMLRLLARGVRLPRFVDDAPWLGRSFELSYLLATLRMHPYERGFPGSRFSDTEVDALFGRCVAQQSRARLARFAPAMAAAGGLTEQLSITLDIMACPGGMAKGLYTAAALSLRVAYPYCDPRLWHWITREVPPEQRMDARRGINKVLVREHIARRFPRLPYVLAKKGSFRFDLRGLARQRYDQVYAYAERVRDVLPGAPAWLARHRKRLDNKYDASKFYLLAVTLPWVDRHARGCRMVPESAREANPPRLAEEGAQGVPA</sequence>
<dbReference type="InterPro" id="IPR014729">
    <property type="entry name" value="Rossmann-like_a/b/a_fold"/>
</dbReference>
<evidence type="ECO:0000313" key="3">
    <source>
        <dbReference type="EMBL" id="RPE81667.1"/>
    </source>
</evidence>
<gene>
    <name evidence="3" type="ORF">EDC50_0859</name>
</gene>
<organism evidence="3 4">
    <name type="scientific">Vulcaniibacterium tengchongense</name>
    <dbReference type="NCBI Taxonomy" id="1273429"/>
    <lineage>
        <taxon>Bacteria</taxon>
        <taxon>Pseudomonadati</taxon>
        <taxon>Pseudomonadota</taxon>
        <taxon>Gammaproteobacteria</taxon>
        <taxon>Lysobacterales</taxon>
        <taxon>Lysobacteraceae</taxon>
        <taxon>Vulcaniibacterium</taxon>
    </lineage>
</organism>
<name>A0A3N4VX35_9GAMM</name>
<evidence type="ECO:0000259" key="2">
    <source>
        <dbReference type="Pfam" id="PF00733"/>
    </source>
</evidence>
<dbReference type="InterPro" id="IPR001962">
    <property type="entry name" value="Asn_synthase"/>
</dbReference>
<evidence type="ECO:0000256" key="1">
    <source>
        <dbReference type="SAM" id="MobiDB-lite"/>
    </source>
</evidence>
<proteinExistence type="predicted"/>
<comment type="caution">
    <text evidence="3">The sequence shown here is derived from an EMBL/GenBank/DDBJ whole genome shotgun (WGS) entry which is preliminary data.</text>
</comment>
<dbReference type="RefSeq" id="WP_123769197.1">
    <property type="nucleotide sequence ID" value="NZ_RKQN01000001.1"/>
</dbReference>
<dbReference type="GO" id="GO:0004066">
    <property type="term" value="F:asparagine synthase (glutamine-hydrolyzing) activity"/>
    <property type="evidence" value="ECO:0007669"/>
    <property type="project" value="InterPro"/>
</dbReference>
<evidence type="ECO:0000313" key="4">
    <source>
        <dbReference type="Proteomes" id="UP000269708"/>
    </source>
</evidence>
<accession>A0A3N4VX35</accession>
<dbReference type="Proteomes" id="UP000269708">
    <property type="component" value="Unassembled WGS sequence"/>
</dbReference>
<reference evidence="3 4" key="1">
    <citation type="submission" date="2018-11" db="EMBL/GenBank/DDBJ databases">
        <title>Genomic Encyclopedia of Type Strains, Phase IV (KMG-IV): sequencing the most valuable type-strain genomes for metagenomic binning, comparative biology and taxonomic classification.</title>
        <authorList>
            <person name="Goeker M."/>
        </authorList>
    </citation>
    <scope>NUCLEOTIDE SEQUENCE [LARGE SCALE GENOMIC DNA]</scope>
    <source>
        <strain evidence="3 4">DSM 25623</strain>
    </source>
</reference>
<feature type="domain" description="Asparagine synthetase" evidence="2">
    <location>
        <begin position="104"/>
        <end position="397"/>
    </location>
</feature>
<dbReference type="Gene3D" id="3.40.50.620">
    <property type="entry name" value="HUPs"/>
    <property type="match status" value="1"/>
</dbReference>
<feature type="region of interest" description="Disordered" evidence="1">
    <location>
        <begin position="478"/>
        <end position="499"/>
    </location>
</feature>
<keyword evidence="4" id="KW-1185">Reference proteome</keyword>